<evidence type="ECO:0000313" key="1">
    <source>
        <dbReference type="EMBL" id="KAK0519864.1"/>
    </source>
</evidence>
<dbReference type="EMBL" id="JAPDMQ010000890">
    <property type="protein sequence ID" value="KAK0519864.1"/>
    <property type="molecule type" value="Genomic_DNA"/>
</dbReference>
<dbReference type="Proteomes" id="UP001176521">
    <property type="component" value="Unassembled WGS sequence"/>
</dbReference>
<proteinExistence type="predicted"/>
<evidence type="ECO:0000313" key="2">
    <source>
        <dbReference type="Proteomes" id="UP001176521"/>
    </source>
</evidence>
<name>A0AAN6JGV1_9BASI</name>
<keyword evidence="2" id="KW-1185">Reference proteome</keyword>
<reference evidence="1" key="1">
    <citation type="journal article" date="2023" name="PhytoFront">
        <title>Draft Genome Resources of Seven Strains of Tilletia horrida, Causal Agent of Kernel Smut of Rice.</title>
        <authorList>
            <person name="Khanal S."/>
            <person name="Antony Babu S."/>
            <person name="Zhou X.G."/>
        </authorList>
    </citation>
    <scope>NUCLEOTIDE SEQUENCE</scope>
    <source>
        <strain evidence="1">TX3</strain>
    </source>
</reference>
<gene>
    <name evidence="1" type="ORF">OC842_007294</name>
</gene>
<accession>A0AAN6JGV1</accession>
<dbReference type="AlphaFoldDB" id="A0AAN6JGV1"/>
<sequence>YAKPGPNTGCYTCALPIDFCKSMALDMAESGEGGSAFMQREGQALSVRCCQAVARGSGGAGVNPAVKLFICALMRFPDLFTRSYARVQEVLPGFRLPEPNLNSVRPPREWLEEAKDMRLEGFKVYKSLWLVIALLGLL</sequence>
<organism evidence="1 2">
    <name type="scientific">Tilletia horrida</name>
    <dbReference type="NCBI Taxonomy" id="155126"/>
    <lineage>
        <taxon>Eukaryota</taxon>
        <taxon>Fungi</taxon>
        <taxon>Dikarya</taxon>
        <taxon>Basidiomycota</taxon>
        <taxon>Ustilaginomycotina</taxon>
        <taxon>Exobasidiomycetes</taxon>
        <taxon>Tilletiales</taxon>
        <taxon>Tilletiaceae</taxon>
        <taxon>Tilletia</taxon>
    </lineage>
</organism>
<protein>
    <submittedName>
        <fullName evidence="1">Uncharacterized protein</fullName>
    </submittedName>
</protein>
<comment type="caution">
    <text evidence="1">The sequence shown here is derived from an EMBL/GenBank/DDBJ whole genome shotgun (WGS) entry which is preliminary data.</text>
</comment>
<feature type="non-terminal residue" evidence="1">
    <location>
        <position position="1"/>
    </location>
</feature>